<dbReference type="EC" id="2.3.1.82" evidence="2"/>
<keyword evidence="5" id="KW-0046">Antibiotic resistance</keyword>
<evidence type="ECO:0000259" key="9">
    <source>
        <dbReference type="PROSITE" id="PS51186"/>
    </source>
</evidence>
<keyword evidence="11" id="KW-1185">Reference proteome</keyword>
<evidence type="ECO:0000256" key="1">
    <source>
        <dbReference type="ARBA" id="ARBA00011738"/>
    </source>
</evidence>
<reference evidence="10 11" key="1">
    <citation type="submission" date="2019-01" db="EMBL/GenBank/DDBJ databases">
        <title>Vagococcus silagei sp. nov. isolated from brewer's grain.</title>
        <authorList>
            <person name="Guu J.-R."/>
        </authorList>
    </citation>
    <scope>NUCLEOTIDE SEQUENCE [LARGE SCALE GENOMIC DNA]</scope>
    <source>
        <strain evidence="10 11">2B-2</strain>
    </source>
</reference>
<dbReference type="InterPro" id="IPR016181">
    <property type="entry name" value="Acyl_CoA_acyltransferase"/>
</dbReference>
<dbReference type="OrthoDB" id="118633at2"/>
<evidence type="ECO:0000256" key="3">
    <source>
        <dbReference type="ARBA" id="ARBA00017677"/>
    </source>
</evidence>
<dbReference type="EMBL" id="SDGV01000003">
    <property type="protein sequence ID" value="THB62160.1"/>
    <property type="molecule type" value="Genomic_DNA"/>
</dbReference>
<evidence type="ECO:0000313" key="10">
    <source>
        <dbReference type="EMBL" id="THB62160.1"/>
    </source>
</evidence>
<dbReference type="PIRSF" id="PIRSF000452">
    <property type="entry name" value="6-N-acetyltransf"/>
    <property type="match status" value="1"/>
</dbReference>
<accession>A0A4S3B7W0</accession>
<gene>
    <name evidence="10" type="ORF">ESZ54_01465</name>
</gene>
<protein>
    <recommendedName>
        <fullName evidence="3">Aminoglycoside N(6')-acetyltransferase type 1</fullName>
        <ecNumber evidence="2">2.3.1.82</ecNumber>
    </recommendedName>
    <alternativeName>
        <fullName evidence="7">Aminoglycoside resistance protein</fullName>
    </alternativeName>
</protein>
<dbReference type="InterPro" id="IPR000182">
    <property type="entry name" value="GNAT_dom"/>
</dbReference>
<keyword evidence="6" id="KW-0012">Acyltransferase</keyword>
<proteinExistence type="predicted"/>
<name>A0A4S3B7W0_9ENTE</name>
<dbReference type="CDD" id="cd04301">
    <property type="entry name" value="NAT_SF"/>
    <property type="match status" value="1"/>
</dbReference>
<dbReference type="AlphaFoldDB" id="A0A4S3B7W0"/>
<evidence type="ECO:0000256" key="7">
    <source>
        <dbReference type="ARBA" id="ARBA00029660"/>
    </source>
</evidence>
<dbReference type="RefSeq" id="WP_136135902.1">
    <property type="nucleotide sequence ID" value="NZ_SDGV01000003.1"/>
</dbReference>
<dbReference type="Pfam" id="PF00583">
    <property type="entry name" value="Acetyltransf_1"/>
    <property type="match status" value="1"/>
</dbReference>
<evidence type="ECO:0000256" key="2">
    <source>
        <dbReference type="ARBA" id="ARBA00012888"/>
    </source>
</evidence>
<feature type="domain" description="N-acetyltransferase" evidence="9">
    <location>
        <begin position="1"/>
        <end position="146"/>
    </location>
</feature>
<dbReference type="PROSITE" id="PS51186">
    <property type="entry name" value="GNAT"/>
    <property type="match status" value="1"/>
</dbReference>
<dbReference type="Gene3D" id="3.40.630.30">
    <property type="match status" value="1"/>
</dbReference>
<keyword evidence="4 10" id="KW-0808">Transferase</keyword>
<evidence type="ECO:0000256" key="6">
    <source>
        <dbReference type="ARBA" id="ARBA00023315"/>
    </source>
</evidence>
<evidence type="ECO:0000256" key="8">
    <source>
        <dbReference type="ARBA" id="ARBA00048923"/>
    </source>
</evidence>
<organism evidence="10 11">
    <name type="scientific">Vagococcus silagei</name>
    <dbReference type="NCBI Taxonomy" id="2508885"/>
    <lineage>
        <taxon>Bacteria</taxon>
        <taxon>Bacillati</taxon>
        <taxon>Bacillota</taxon>
        <taxon>Bacilli</taxon>
        <taxon>Lactobacillales</taxon>
        <taxon>Enterococcaceae</taxon>
        <taxon>Vagococcus</taxon>
    </lineage>
</organism>
<evidence type="ECO:0000313" key="11">
    <source>
        <dbReference type="Proteomes" id="UP000310506"/>
    </source>
</evidence>
<dbReference type="GO" id="GO:0046677">
    <property type="term" value="P:response to antibiotic"/>
    <property type="evidence" value="ECO:0007669"/>
    <property type="project" value="UniProtKB-KW"/>
</dbReference>
<dbReference type="SUPFAM" id="SSF55729">
    <property type="entry name" value="Acyl-CoA N-acyltransferases (Nat)"/>
    <property type="match status" value="1"/>
</dbReference>
<sequence length="147" mass="17073">MIKECSTKDIHELVILAQEIYHNSSKDELIEEFRSYLNQSNQQILLWTDVTEIVGFAQFSIRTDYVEGTHSSPCGYLEGVFVKETYRHQKIAKKLVQQGQHWTEVNGCSEFASDCEIDNVASLSFHQKIGFKEVSRTIHFLKKDKKR</sequence>
<dbReference type="GO" id="GO:0047663">
    <property type="term" value="F:aminoglycoside 6'-N-acetyltransferase activity"/>
    <property type="evidence" value="ECO:0007669"/>
    <property type="project" value="UniProtKB-EC"/>
</dbReference>
<comment type="caution">
    <text evidence="10">The sequence shown here is derived from an EMBL/GenBank/DDBJ whole genome shotgun (WGS) entry which is preliminary data.</text>
</comment>
<dbReference type="NCBIfam" id="NF043067">
    <property type="entry name" value="AAC_6p_group_E"/>
    <property type="match status" value="1"/>
</dbReference>
<comment type="subunit">
    <text evidence="1">Homodimer.</text>
</comment>
<dbReference type="InterPro" id="IPR024170">
    <property type="entry name" value="Aminoglycoside_N6-AcTrfrase"/>
</dbReference>
<comment type="catalytic activity">
    <reaction evidence="8">
        <text>kanamycin B + acetyl-CoA = N(6')-acetylkanamycin B + CoA + H(+)</text>
        <dbReference type="Rhea" id="RHEA:16449"/>
        <dbReference type="ChEBI" id="CHEBI:15378"/>
        <dbReference type="ChEBI" id="CHEBI:57287"/>
        <dbReference type="ChEBI" id="CHEBI:57288"/>
        <dbReference type="ChEBI" id="CHEBI:58390"/>
        <dbReference type="ChEBI" id="CHEBI:58549"/>
        <dbReference type="EC" id="2.3.1.82"/>
    </reaction>
</comment>
<evidence type="ECO:0000256" key="4">
    <source>
        <dbReference type="ARBA" id="ARBA00022679"/>
    </source>
</evidence>
<dbReference type="Proteomes" id="UP000310506">
    <property type="component" value="Unassembled WGS sequence"/>
</dbReference>
<evidence type="ECO:0000256" key="5">
    <source>
        <dbReference type="ARBA" id="ARBA00023251"/>
    </source>
</evidence>